<protein>
    <submittedName>
        <fullName evidence="2">Uncharacterized protein</fullName>
    </submittedName>
</protein>
<gene>
    <name evidence="2" type="ORF">FB461_0923</name>
</gene>
<dbReference type="EMBL" id="VFOS01000001">
    <property type="protein sequence ID" value="TQL64420.1"/>
    <property type="molecule type" value="Genomic_DNA"/>
</dbReference>
<dbReference type="AlphaFoldDB" id="A0A542ZW43"/>
<feature type="transmembrane region" description="Helical" evidence="1">
    <location>
        <begin position="62"/>
        <end position="84"/>
    </location>
</feature>
<dbReference type="RefSeq" id="WP_246046013.1">
    <property type="nucleotide sequence ID" value="NZ_BAAASV010000003.1"/>
</dbReference>
<feature type="transmembrane region" description="Helical" evidence="1">
    <location>
        <begin position="36"/>
        <end position="56"/>
    </location>
</feature>
<dbReference type="Proteomes" id="UP000315389">
    <property type="component" value="Unassembled WGS sequence"/>
</dbReference>
<keyword evidence="1" id="KW-1133">Transmembrane helix</keyword>
<comment type="caution">
    <text evidence="2">The sequence shown here is derived from an EMBL/GenBank/DDBJ whole genome shotgun (WGS) entry which is preliminary data.</text>
</comment>
<evidence type="ECO:0000256" key="1">
    <source>
        <dbReference type="SAM" id="Phobius"/>
    </source>
</evidence>
<reference evidence="2 3" key="1">
    <citation type="submission" date="2019-06" db="EMBL/GenBank/DDBJ databases">
        <title>Sequencing the genomes of 1000 actinobacteria strains.</title>
        <authorList>
            <person name="Klenk H.-P."/>
        </authorList>
    </citation>
    <scope>NUCLEOTIDE SEQUENCE [LARGE SCALE GENOMIC DNA]</scope>
    <source>
        <strain evidence="2 3">DSM 4813</strain>
    </source>
</reference>
<dbReference type="NCBIfam" id="NF041681">
    <property type="entry name" value="HGxxPAAW"/>
    <property type="match status" value="1"/>
</dbReference>
<organism evidence="2 3">
    <name type="scientific">Rarobacter faecitabidus</name>
    <dbReference type="NCBI Taxonomy" id="13243"/>
    <lineage>
        <taxon>Bacteria</taxon>
        <taxon>Bacillati</taxon>
        <taxon>Actinomycetota</taxon>
        <taxon>Actinomycetes</taxon>
        <taxon>Micrococcales</taxon>
        <taxon>Rarobacteraceae</taxon>
        <taxon>Rarobacter</taxon>
    </lineage>
</organism>
<name>A0A542ZW43_RARFA</name>
<evidence type="ECO:0000313" key="3">
    <source>
        <dbReference type="Proteomes" id="UP000315389"/>
    </source>
</evidence>
<keyword evidence="1" id="KW-0472">Membrane</keyword>
<sequence>MSDASQKSGASANRFELEQHFELPDKVPPHNEGQTVAAWFAMLGIILGAIVATVGICLASIPVVAVGAAVIAAGLLGGLFLRLAGHGQRR</sequence>
<proteinExistence type="predicted"/>
<accession>A0A542ZW43</accession>
<evidence type="ECO:0000313" key="2">
    <source>
        <dbReference type="EMBL" id="TQL64420.1"/>
    </source>
</evidence>
<keyword evidence="1" id="KW-0812">Transmembrane</keyword>
<keyword evidence="3" id="KW-1185">Reference proteome</keyword>